<evidence type="ECO:0000256" key="8">
    <source>
        <dbReference type="ARBA" id="ARBA00035585"/>
    </source>
</evidence>
<evidence type="ECO:0000256" key="3">
    <source>
        <dbReference type="ARBA" id="ARBA00022475"/>
    </source>
</evidence>
<feature type="transmembrane region" description="Helical" evidence="9">
    <location>
        <begin position="147"/>
        <end position="173"/>
    </location>
</feature>
<feature type="transmembrane region" description="Helical" evidence="9">
    <location>
        <begin position="316"/>
        <end position="338"/>
    </location>
</feature>
<protein>
    <submittedName>
        <fullName evidence="10">CrcB-like protein-domain-containing protein</fullName>
    </submittedName>
</protein>
<evidence type="ECO:0000256" key="4">
    <source>
        <dbReference type="ARBA" id="ARBA00022692"/>
    </source>
</evidence>
<evidence type="ECO:0000256" key="6">
    <source>
        <dbReference type="ARBA" id="ARBA00023136"/>
    </source>
</evidence>
<dbReference type="PANTHER" id="PTHR28259:SF1">
    <property type="entry name" value="FLUORIDE EXPORT PROTEIN 1-RELATED"/>
    <property type="match status" value="1"/>
</dbReference>
<comment type="similarity">
    <text evidence="7">Belongs to the fluoride channel Fluc/FEX (TC 1.A.43) family.</text>
</comment>
<feature type="transmembrane region" description="Helical" evidence="9">
    <location>
        <begin position="96"/>
        <end position="117"/>
    </location>
</feature>
<dbReference type="RefSeq" id="XP_046019473.1">
    <property type="nucleotide sequence ID" value="XM_046149133.1"/>
</dbReference>
<keyword evidence="11" id="KW-1185">Reference proteome</keyword>
<feature type="transmembrane region" description="Helical" evidence="9">
    <location>
        <begin position="194"/>
        <end position="213"/>
    </location>
</feature>
<sequence length="351" mass="37586">ELYTISYLGFFAILGTLARLGLQALTTYPGTPTIFSSLWPNFAGCLVMGFLAEDRKLFLHEWGILRSSGGESRKDSDHPAAILAARKAHLAVKKTIPLYIGLATGFCGSFTSFSSFMRDVFLALSNDLPPPGEPQSTTIPRNGGYSFMALLAVLIVTISLSLSGLSMGAHLAIAIGSYTPSISFRVMSKVLDRTAVILAFGCWLGAVLLTALPPHNDEYWRGTATFALVFAPLGCLLRFYISAWLNKRRASFPWGTFAVNILGTAVLGMAWDIQHVPVGGVLGCQALQGIEDGFCGCLTTVSTWAAELVSLRRRDAYVYGAASVGAGLAVMVAVIGGLRWTEGFATIQCVH</sequence>
<dbReference type="GO" id="GO:1903425">
    <property type="term" value="F:fluoride transmembrane transporter activity"/>
    <property type="evidence" value="ECO:0007669"/>
    <property type="project" value="TreeGrafter"/>
</dbReference>
<dbReference type="Proteomes" id="UP000756346">
    <property type="component" value="Unassembled WGS sequence"/>
</dbReference>
<dbReference type="OrthoDB" id="409792at2759"/>
<feature type="transmembrane region" description="Helical" evidence="9">
    <location>
        <begin position="219"/>
        <end position="240"/>
    </location>
</feature>
<accession>A0A9P8YK79</accession>
<feature type="transmembrane region" description="Helical" evidence="9">
    <location>
        <begin position="34"/>
        <end position="52"/>
    </location>
</feature>
<feature type="transmembrane region" description="Helical" evidence="9">
    <location>
        <begin position="7"/>
        <end position="28"/>
    </location>
</feature>
<evidence type="ECO:0000313" key="11">
    <source>
        <dbReference type="Proteomes" id="UP000756346"/>
    </source>
</evidence>
<feature type="non-terminal residue" evidence="10">
    <location>
        <position position="1"/>
    </location>
</feature>
<evidence type="ECO:0000313" key="10">
    <source>
        <dbReference type="EMBL" id="KAH7041418.1"/>
    </source>
</evidence>
<organism evidence="10 11">
    <name type="scientific">Microdochium trichocladiopsis</name>
    <dbReference type="NCBI Taxonomy" id="1682393"/>
    <lineage>
        <taxon>Eukaryota</taxon>
        <taxon>Fungi</taxon>
        <taxon>Dikarya</taxon>
        <taxon>Ascomycota</taxon>
        <taxon>Pezizomycotina</taxon>
        <taxon>Sordariomycetes</taxon>
        <taxon>Xylariomycetidae</taxon>
        <taxon>Xylariales</taxon>
        <taxon>Microdochiaceae</taxon>
        <taxon>Microdochium</taxon>
    </lineage>
</organism>
<dbReference type="AlphaFoldDB" id="A0A9P8YK79"/>
<evidence type="ECO:0000256" key="7">
    <source>
        <dbReference type="ARBA" id="ARBA00035120"/>
    </source>
</evidence>
<evidence type="ECO:0000256" key="1">
    <source>
        <dbReference type="ARBA" id="ARBA00002598"/>
    </source>
</evidence>
<evidence type="ECO:0000256" key="9">
    <source>
        <dbReference type="SAM" id="Phobius"/>
    </source>
</evidence>
<comment type="subcellular location">
    <subcellularLocation>
        <location evidence="2">Cell membrane</location>
        <topology evidence="2">Multi-pass membrane protein</topology>
    </subcellularLocation>
</comment>
<dbReference type="InterPro" id="IPR003691">
    <property type="entry name" value="FluC"/>
</dbReference>
<evidence type="ECO:0000256" key="2">
    <source>
        <dbReference type="ARBA" id="ARBA00004651"/>
    </source>
</evidence>
<comment type="caution">
    <text evidence="10">The sequence shown here is derived from an EMBL/GenBank/DDBJ whole genome shotgun (WGS) entry which is preliminary data.</text>
</comment>
<keyword evidence="5 9" id="KW-1133">Transmembrane helix</keyword>
<dbReference type="Pfam" id="PF02537">
    <property type="entry name" value="CRCB"/>
    <property type="match status" value="2"/>
</dbReference>
<dbReference type="GeneID" id="70178679"/>
<gene>
    <name evidence="10" type="ORF">B0I36DRAFT_231284</name>
</gene>
<proteinExistence type="inferred from homology"/>
<evidence type="ECO:0000256" key="5">
    <source>
        <dbReference type="ARBA" id="ARBA00022989"/>
    </source>
</evidence>
<comment type="function">
    <text evidence="1">Fluoride channel required for the rapid expulsion of cytoplasmic fluoride.</text>
</comment>
<dbReference type="PANTHER" id="PTHR28259">
    <property type="entry name" value="FLUORIDE EXPORT PROTEIN 1-RELATED"/>
    <property type="match status" value="1"/>
</dbReference>
<comment type="catalytic activity">
    <reaction evidence="8">
        <text>fluoride(in) = fluoride(out)</text>
        <dbReference type="Rhea" id="RHEA:76159"/>
        <dbReference type="ChEBI" id="CHEBI:17051"/>
    </reaction>
    <physiologicalReaction direction="left-to-right" evidence="8">
        <dbReference type="Rhea" id="RHEA:76160"/>
    </physiologicalReaction>
</comment>
<keyword evidence="6 9" id="KW-0472">Membrane</keyword>
<keyword evidence="4 9" id="KW-0812">Transmembrane</keyword>
<dbReference type="EMBL" id="JAGTJQ010000001">
    <property type="protein sequence ID" value="KAH7041418.1"/>
    <property type="molecule type" value="Genomic_DNA"/>
</dbReference>
<name>A0A9P8YK79_9PEZI</name>
<feature type="transmembrane region" description="Helical" evidence="9">
    <location>
        <begin position="252"/>
        <end position="271"/>
    </location>
</feature>
<keyword evidence="3" id="KW-1003">Cell membrane</keyword>
<dbReference type="GO" id="GO:0005886">
    <property type="term" value="C:plasma membrane"/>
    <property type="evidence" value="ECO:0007669"/>
    <property type="project" value="UniProtKB-SubCell"/>
</dbReference>
<reference evidence="10" key="1">
    <citation type="journal article" date="2021" name="Nat. Commun.">
        <title>Genetic determinants of endophytism in the Arabidopsis root mycobiome.</title>
        <authorList>
            <person name="Mesny F."/>
            <person name="Miyauchi S."/>
            <person name="Thiergart T."/>
            <person name="Pickel B."/>
            <person name="Atanasova L."/>
            <person name="Karlsson M."/>
            <person name="Huettel B."/>
            <person name="Barry K.W."/>
            <person name="Haridas S."/>
            <person name="Chen C."/>
            <person name="Bauer D."/>
            <person name="Andreopoulos W."/>
            <person name="Pangilinan J."/>
            <person name="LaButti K."/>
            <person name="Riley R."/>
            <person name="Lipzen A."/>
            <person name="Clum A."/>
            <person name="Drula E."/>
            <person name="Henrissat B."/>
            <person name="Kohler A."/>
            <person name="Grigoriev I.V."/>
            <person name="Martin F.M."/>
            <person name="Hacquard S."/>
        </authorList>
    </citation>
    <scope>NUCLEOTIDE SEQUENCE</scope>
    <source>
        <strain evidence="10">MPI-CAGE-CH-0230</strain>
    </source>
</reference>
<feature type="non-terminal residue" evidence="10">
    <location>
        <position position="351"/>
    </location>
</feature>